<organism evidence="17 18">
    <name type="scientific">Phytophthora pseudosyringae</name>
    <dbReference type="NCBI Taxonomy" id="221518"/>
    <lineage>
        <taxon>Eukaryota</taxon>
        <taxon>Sar</taxon>
        <taxon>Stramenopiles</taxon>
        <taxon>Oomycota</taxon>
        <taxon>Peronosporomycetes</taxon>
        <taxon>Peronosporales</taxon>
        <taxon>Peronosporaceae</taxon>
        <taxon>Phytophthora</taxon>
    </lineage>
</organism>
<dbReference type="Pfam" id="PF08264">
    <property type="entry name" value="Anticodon_1"/>
    <property type="match status" value="1"/>
</dbReference>
<accession>A0A8T1V8Z5</accession>
<evidence type="ECO:0000259" key="16">
    <source>
        <dbReference type="Pfam" id="PF08264"/>
    </source>
</evidence>
<name>A0A8T1V8Z5_9STRA</name>
<comment type="subcellular location">
    <subcellularLocation>
        <location evidence="1">Cytoplasm</location>
    </subcellularLocation>
</comment>
<dbReference type="GO" id="GO:0004832">
    <property type="term" value="F:valine-tRNA ligase activity"/>
    <property type="evidence" value="ECO:0007669"/>
    <property type="project" value="UniProtKB-EC"/>
</dbReference>
<dbReference type="PANTHER" id="PTHR11946">
    <property type="entry name" value="VALYL-TRNA SYNTHETASES"/>
    <property type="match status" value="1"/>
</dbReference>
<evidence type="ECO:0000256" key="5">
    <source>
        <dbReference type="ARBA" id="ARBA00022490"/>
    </source>
</evidence>
<comment type="similarity">
    <text evidence="2 14">Belongs to the class-I aminoacyl-tRNA synthetase family.</text>
</comment>
<evidence type="ECO:0000256" key="6">
    <source>
        <dbReference type="ARBA" id="ARBA00022598"/>
    </source>
</evidence>
<dbReference type="InterPro" id="IPR002300">
    <property type="entry name" value="aa-tRNA-synth_Ia"/>
</dbReference>
<keyword evidence="11 14" id="KW-0030">Aminoacyl-tRNA synthetase</keyword>
<keyword evidence="6 14" id="KW-0436">Ligase</keyword>
<evidence type="ECO:0000256" key="8">
    <source>
        <dbReference type="ARBA" id="ARBA00022840"/>
    </source>
</evidence>
<evidence type="ECO:0000313" key="17">
    <source>
        <dbReference type="EMBL" id="KAG7377445.1"/>
    </source>
</evidence>
<evidence type="ECO:0000256" key="11">
    <source>
        <dbReference type="ARBA" id="ARBA00023146"/>
    </source>
</evidence>
<dbReference type="EMBL" id="JAGDFM010000525">
    <property type="protein sequence ID" value="KAG7377445.1"/>
    <property type="molecule type" value="Genomic_DNA"/>
</dbReference>
<keyword evidence="18" id="KW-1185">Reference proteome</keyword>
<keyword evidence="5" id="KW-0963">Cytoplasm</keyword>
<keyword evidence="7 14" id="KW-0547">Nucleotide-binding</keyword>
<reference evidence="17" key="1">
    <citation type="submission" date="2021-02" db="EMBL/GenBank/DDBJ databases">
        <authorList>
            <person name="Palmer J.M."/>
        </authorList>
    </citation>
    <scope>NUCLEOTIDE SEQUENCE</scope>
    <source>
        <strain evidence="17">SCRP734</strain>
    </source>
</reference>
<comment type="caution">
    <text evidence="17">The sequence shown here is derived from an EMBL/GenBank/DDBJ whole genome shotgun (WGS) entry which is preliminary data.</text>
</comment>
<evidence type="ECO:0000256" key="10">
    <source>
        <dbReference type="ARBA" id="ARBA00023054"/>
    </source>
</evidence>
<feature type="domain" description="Aminoacyl-tRNA synthetase class Ia" evidence="15">
    <location>
        <begin position="86"/>
        <end position="698"/>
    </location>
</feature>
<dbReference type="NCBIfam" id="TIGR00422">
    <property type="entry name" value="valS"/>
    <property type="match status" value="1"/>
</dbReference>
<dbReference type="FunFam" id="3.40.50.620:FF:000032">
    <property type="entry name" value="Valine--tRNA ligase"/>
    <property type="match status" value="1"/>
</dbReference>
<evidence type="ECO:0000256" key="3">
    <source>
        <dbReference type="ARBA" id="ARBA00011245"/>
    </source>
</evidence>
<dbReference type="FunFam" id="3.90.740.10:FF:000005">
    <property type="entry name" value="Valine--tRNA ligase, mitochondrial"/>
    <property type="match status" value="1"/>
</dbReference>
<evidence type="ECO:0000256" key="9">
    <source>
        <dbReference type="ARBA" id="ARBA00022917"/>
    </source>
</evidence>
<keyword evidence="10" id="KW-0175">Coiled coil</keyword>
<dbReference type="EC" id="6.1.1.9" evidence="4"/>
<proteinExistence type="inferred from homology"/>
<comment type="catalytic activity">
    <reaction evidence="13">
        <text>tRNA(Val) + L-valine + ATP = L-valyl-tRNA(Val) + AMP + diphosphate</text>
        <dbReference type="Rhea" id="RHEA:10704"/>
        <dbReference type="Rhea" id="RHEA-COMP:9672"/>
        <dbReference type="Rhea" id="RHEA-COMP:9708"/>
        <dbReference type="ChEBI" id="CHEBI:30616"/>
        <dbReference type="ChEBI" id="CHEBI:33019"/>
        <dbReference type="ChEBI" id="CHEBI:57762"/>
        <dbReference type="ChEBI" id="CHEBI:78442"/>
        <dbReference type="ChEBI" id="CHEBI:78537"/>
        <dbReference type="ChEBI" id="CHEBI:456215"/>
        <dbReference type="EC" id="6.1.1.9"/>
    </reaction>
</comment>
<evidence type="ECO:0000256" key="2">
    <source>
        <dbReference type="ARBA" id="ARBA00005594"/>
    </source>
</evidence>
<dbReference type="PANTHER" id="PTHR11946:SF109">
    <property type="entry name" value="VALINE--TRNA LIGASE"/>
    <property type="match status" value="1"/>
</dbReference>
<dbReference type="HAMAP" id="MF_02004">
    <property type="entry name" value="Val_tRNA_synth_type1"/>
    <property type="match status" value="1"/>
</dbReference>
<evidence type="ECO:0000256" key="13">
    <source>
        <dbReference type="ARBA" id="ARBA00047552"/>
    </source>
</evidence>
<dbReference type="OrthoDB" id="629407at2759"/>
<keyword evidence="8 14" id="KW-0067">ATP-binding</keyword>
<dbReference type="GO" id="GO:0005524">
    <property type="term" value="F:ATP binding"/>
    <property type="evidence" value="ECO:0007669"/>
    <property type="project" value="UniProtKB-KW"/>
</dbReference>
<evidence type="ECO:0000256" key="14">
    <source>
        <dbReference type="RuleBase" id="RU363035"/>
    </source>
</evidence>
<dbReference type="FunFam" id="3.40.50.620:FF:000078">
    <property type="entry name" value="Valine--tRNA ligase, mitochondrial"/>
    <property type="match status" value="1"/>
</dbReference>
<comment type="subunit">
    <text evidence="3">Monomer.</text>
</comment>
<dbReference type="Pfam" id="PF00133">
    <property type="entry name" value="tRNA-synt_1"/>
    <property type="match status" value="1"/>
</dbReference>
<dbReference type="CDD" id="cd07962">
    <property type="entry name" value="Anticodon_Ia_Val"/>
    <property type="match status" value="1"/>
</dbReference>
<evidence type="ECO:0000259" key="15">
    <source>
        <dbReference type="Pfam" id="PF00133"/>
    </source>
</evidence>
<dbReference type="NCBIfam" id="NF004349">
    <property type="entry name" value="PRK05729.1"/>
    <property type="match status" value="1"/>
</dbReference>
<evidence type="ECO:0000256" key="1">
    <source>
        <dbReference type="ARBA" id="ARBA00004496"/>
    </source>
</evidence>
<evidence type="ECO:0000256" key="4">
    <source>
        <dbReference type="ARBA" id="ARBA00013169"/>
    </source>
</evidence>
<dbReference type="Proteomes" id="UP000694044">
    <property type="component" value="Unassembled WGS sequence"/>
</dbReference>
<dbReference type="InterPro" id="IPR002303">
    <property type="entry name" value="Valyl-tRNA_ligase"/>
</dbReference>
<keyword evidence="9 14" id="KW-0648">Protein biosynthesis</keyword>
<dbReference type="AlphaFoldDB" id="A0A8T1V8Z5"/>
<dbReference type="InterPro" id="IPR033705">
    <property type="entry name" value="Anticodon_Ia_Val"/>
</dbReference>
<gene>
    <name evidence="17" type="ORF">PHYPSEUDO_011631</name>
</gene>
<evidence type="ECO:0000256" key="7">
    <source>
        <dbReference type="ARBA" id="ARBA00022741"/>
    </source>
</evidence>
<evidence type="ECO:0000313" key="18">
    <source>
        <dbReference type="Proteomes" id="UP000694044"/>
    </source>
</evidence>
<evidence type="ECO:0000256" key="12">
    <source>
        <dbReference type="ARBA" id="ARBA00029936"/>
    </source>
</evidence>
<sequence length="1070" mass="119889">MLARRKGLAAGRVLRFSRLLRVHSHVHSSALLSVSSTTPVPLSSELRERVKRAPLAQTYDPTVVEQGWQQYWQQALRPSTQLKSIATSSASKAFSMILPPPNVTGALHIGHALTITIQDAIARWHHMRGFDVRWLPGLDHAGIATQSVVERKLHKERGLTRYDLGREAFVDEVWQWNEQFGGRIMNQIDHLGAIVKKDEPYFTLDEKRSEAVADAFVKLYEKGLVYRRRRMVNWCPALQTAISDIEVDSEQLEKATKKMLPGREKAVEFGVMHRFRYQIADSDEFLEVDTTRPETIFGDVAVAVHPDDPRYTQFHGKEVIHPFSKERIPIVTDDVLVNMELGTGVVKVTPAHDPKDFDCGQRHALPEVEVIDKYGKLCGNIDQRFIGVDRFDARQRVVEALQEMDLYVDKLDHPTTLSICSRSGDVIEPLLMPQWYVDCSAMAKRAADNVRNGVMTIEPKSHEHTWFFFLDNIQDWCISRQLWWGHRIPAYRLKPGTAGATNASDRWFVAASLEEARQKAGAELGCEVQDDDLEQDVDVLDTWFSSGLLPLSAFGWPNASNDDVVAHDLSSSYPLDVMETGSDIIFFWVARMAMLCEEFSGRVPFEKVLLHPMVRDKAGRKMSKSLGNVIDPLHVINGISLEQLLADLQGGNVGPRELKKAEAELKKEFPKGIPTCGADALRFTLASYLQQGRQINMDVQRVVSYRHFCNKVWNAVRYALPLLETGDSDSAGAPQSMDLSHLRDDMTLADRWIMSRLAAVVSDVNDGISGNQLATSVAAIQRFFVQELCDVYIEFSKPVLYGNRLEGGADYEEEQRAQKRSAQATLHRCLDYSMRLLHPFTPFVTEELWQRIREADPLNASSSEEGVETSILCAEYPEQSHMSSWIDADAEERMALVIDVIHGIRSLRHTVKVLAPNATTPAGDSELPTVCIVCSSASVHSELKDAQRDLETQCRVNVDIAVAGDSSSPSSSPHVLTHSVSDSCRVMLAVPDDTETTQRVACEISRLAKRASKSASAAEALIRRQQGPHYAAKVPEAVQAQDAQRLTQLQTDSHATEKSLAALRELQRLY</sequence>
<dbReference type="PROSITE" id="PS00178">
    <property type="entry name" value="AA_TRNA_LIGASE_I"/>
    <property type="match status" value="1"/>
</dbReference>
<dbReference type="InterPro" id="IPR013155">
    <property type="entry name" value="M/V/L/I-tRNA-synth_anticd-bd"/>
</dbReference>
<dbReference type="GO" id="GO:0005829">
    <property type="term" value="C:cytosol"/>
    <property type="evidence" value="ECO:0007669"/>
    <property type="project" value="TreeGrafter"/>
</dbReference>
<protein>
    <recommendedName>
        <fullName evidence="4">valine--tRNA ligase</fullName>
        <ecNumber evidence="4">6.1.1.9</ecNumber>
    </recommendedName>
    <alternativeName>
        <fullName evidence="12">Valyl-tRNA synthetase</fullName>
    </alternativeName>
</protein>
<dbReference type="CDD" id="cd00817">
    <property type="entry name" value="ValRS_core"/>
    <property type="match status" value="1"/>
</dbReference>
<feature type="domain" description="Methionyl/Valyl/Leucyl/Isoleucyl-tRNA synthetase anticodon-binding" evidence="16">
    <location>
        <begin position="750"/>
        <end position="913"/>
    </location>
</feature>
<dbReference type="GO" id="GO:0006438">
    <property type="term" value="P:valyl-tRNA aminoacylation"/>
    <property type="evidence" value="ECO:0007669"/>
    <property type="project" value="InterPro"/>
</dbReference>
<dbReference type="InterPro" id="IPR001412">
    <property type="entry name" value="aa-tRNA-synth_I_CS"/>
</dbReference>